<accession>A0A8H4UFZ5</accession>
<evidence type="ECO:0000313" key="1">
    <source>
        <dbReference type="EMBL" id="KAF4975416.1"/>
    </source>
</evidence>
<evidence type="ECO:0000313" key="2">
    <source>
        <dbReference type="Proteomes" id="UP000635477"/>
    </source>
</evidence>
<reference evidence="1" key="1">
    <citation type="journal article" date="2020" name="BMC Genomics">
        <title>Correction to: Identification and distribution of gene clusters required for synthesis of sphingolipid metabolism inhibitors in diverse species of the filamentous fungus Fusarium.</title>
        <authorList>
            <person name="Kim H.S."/>
            <person name="Lohmar J.M."/>
            <person name="Busman M."/>
            <person name="Brown D.W."/>
            <person name="Naumann T.A."/>
            <person name="Divon H.H."/>
            <person name="Lysoe E."/>
            <person name="Uhlig S."/>
            <person name="Proctor R.H."/>
        </authorList>
    </citation>
    <scope>NUCLEOTIDE SEQUENCE</scope>
    <source>
        <strain evidence="1">NRRL 22465</strain>
    </source>
</reference>
<dbReference type="AlphaFoldDB" id="A0A8H4UFZ5"/>
<dbReference type="Proteomes" id="UP000635477">
    <property type="component" value="Unassembled WGS sequence"/>
</dbReference>
<reference evidence="1" key="2">
    <citation type="submission" date="2020-05" db="EMBL/GenBank/DDBJ databases">
        <authorList>
            <person name="Kim H.-S."/>
            <person name="Proctor R.H."/>
            <person name="Brown D.W."/>
        </authorList>
    </citation>
    <scope>NUCLEOTIDE SEQUENCE</scope>
    <source>
        <strain evidence="1">NRRL 22465</strain>
    </source>
</reference>
<organism evidence="1 2">
    <name type="scientific">Fusarium zealandicum</name>
    <dbReference type="NCBI Taxonomy" id="1053134"/>
    <lineage>
        <taxon>Eukaryota</taxon>
        <taxon>Fungi</taxon>
        <taxon>Dikarya</taxon>
        <taxon>Ascomycota</taxon>
        <taxon>Pezizomycotina</taxon>
        <taxon>Sordariomycetes</taxon>
        <taxon>Hypocreomycetidae</taxon>
        <taxon>Hypocreales</taxon>
        <taxon>Nectriaceae</taxon>
        <taxon>Fusarium</taxon>
        <taxon>Fusarium staphyleae species complex</taxon>
    </lineage>
</organism>
<proteinExistence type="predicted"/>
<keyword evidence="2" id="KW-1185">Reference proteome</keyword>
<gene>
    <name evidence="1" type="ORF">FZEAL_7795</name>
</gene>
<comment type="caution">
    <text evidence="1">The sequence shown here is derived from an EMBL/GenBank/DDBJ whole genome shotgun (WGS) entry which is preliminary data.</text>
</comment>
<name>A0A8H4UFZ5_9HYPO</name>
<sequence length="299" mass="34466">MSKHSSPKPSLLALPNEIQTRILTHFIPSCIKSIRVRSRNLQFLHYITVVKPELARHVKSIIFGVFSTHESNQWLGHDRTGPDDDEKPGYRNLIESVFTPRESDDWETWRQDWLIDLEGGCEDAEVALLLVVCKELQQLCSGEPYRPRTFLRLLDAAFKRGVESPRYLPLCSLAEIYHESEESKYGYLGYAEPASLFFQLPNARSYECVLPNGSNDQAEPFTAIPRRLSSVQDIYLRRSSITANVVHATVGACKALRTFEYTMHPTHMYDDEMMPRDMLEAILPHQETFEYLHVDFIDN</sequence>
<dbReference type="EMBL" id="JABEYC010000643">
    <property type="protein sequence ID" value="KAF4975416.1"/>
    <property type="molecule type" value="Genomic_DNA"/>
</dbReference>
<dbReference type="OrthoDB" id="2520703at2759"/>
<protein>
    <recommendedName>
        <fullName evidence="3">F-box domain-containing protein</fullName>
    </recommendedName>
</protein>
<evidence type="ECO:0008006" key="3">
    <source>
        <dbReference type="Google" id="ProtNLM"/>
    </source>
</evidence>